<evidence type="ECO:0000256" key="1">
    <source>
        <dbReference type="ARBA" id="ARBA00004496"/>
    </source>
</evidence>
<proteinExistence type="predicted"/>
<evidence type="ECO:0000256" key="2">
    <source>
        <dbReference type="ARBA" id="ARBA00022448"/>
    </source>
</evidence>
<dbReference type="EMBL" id="CAJHJG010006168">
    <property type="protein sequence ID" value="CAD6955264.1"/>
    <property type="molecule type" value="Genomic_DNA"/>
</dbReference>
<evidence type="ECO:0000256" key="5">
    <source>
        <dbReference type="ARBA" id="ARBA00022927"/>
    </source>
</evidence>
<keyword evidence="5" id="KW-0653">Protein transport</keyword>
<evidence type="ECO:0000256" key="3">
    <source>
        <dbReference type="ARBA" id="ARBA00022490"/>
    </source>
</evidence>
<name>A0ABN7J817_9BASI</name>
<evidence type="ECO:0000256" key="6">
    <source>
        <dbReference type="SAM" id="MobiDB-lite"/>
    </source>
</evidence>
<keyword evidence="2" id="KW-0813">Transport</keyword>
<keyword evidence="8" id="KW-1185">Reference proteome</keyword>
<comment type="subcellular location">
    <subcellularLocation>
        <location evidence="1">Cytoplasm</location>
    </subcellularLocation>
</comment>
<feature type="compositionally biased region" description="Acidic residues" evidence="6">
    <location>
        <begin position="288"/>
        <end position="302"/>
    </location>
</feature>
<keyword evidence="4" id="KW-0677">Repeat</keyword>
<dbReference type="InterPro" id="IPR040122">
    <property type="entry name" value="Importin_beta"/>
</dbReference>
<accession>A0ABN7J817</accession>
<feature type="region of interest" description="Disordered" evidence="6">
    <location>
        <begin position="257"/>
        <end position="302"/>
    </location>
</feature>
<evidence type="ECO:0000313" key="8">
    <source>
        <dbReference type="Proteomes" id="UP000836402"/>
    </source>
</evidence>
<gene>
    <name evidence="7" type="ORF">JKIAZH3_G275</name>
</gene>
<comment type="caution">
    <text evidence="7">The sequence shown here is derived from an EMBL/GenBank/DDBJ whole genome shotgun (WGS) entry which is preliminary data.</text>
</comment>
<dbReference type="InterPro" id="IPR016024">
    <property type="entry name" value="ARM-type_fold"/>
</dbReference>
<dbReference type="PANTHER" id="PTHR10527">
    <property type="entry name" value="IMPORTIN BETA"/>
    <property type="match status" value="1"/>
</dbReference>
<dbReference type="Pfam" id="PF13513">
    <property type="entry name" value="HEAT_EZ"/>
    <property type="match status" value="1"/>
</dbReference>
<feature type="non-terminal residue" evidence="7">
    <location>
        <position position="480"/>
    </location>
</feature>
<reference evidence="7" key="1">
    <citation type="submission" date="2020-10" db="EMBL/GenBank/DDBJ databases">
        <authorList>
            <person name="Sedaghatjoo S."/>
        </authorList>
    </citation>
    <scope>NUCLEOTIDE SEQUENCE</scope>
    <source>
        <strain evidence="7">AZH3</strain>
    </source>
</reference>
<dbReference type="Gene3D" id="1.25.10.10">
    <property type="entry name" value="Leucine-rich Repeat Variant"/>
    <property type="match status" value="2"/>
</dbReference>
<sequence length="480" mass="52324">MSLNAISNIVAYRRARVQSLSLHRRQRGPDDETPSRLALRIIDSLSTELPPTHVFPPLLEQLQAYASNSDPHHRKAALLAFSVAIEGCSDYLRPHLDKFWPLVESGLRDPDSVVRKAACLTIGCLCEDLDTQRQGCVAIDSLLECMDEDTIAQYLPSIMERLSVLLETADVKIKATVIEGDELDLRGITTDTMGTSAEAVGKEVFRPYYEDLMKHCFEALNLDPPQLRARVCGDEFVPFLQHVVPKVIESLQQAEHEGLPGAAPDGPVNGIGIPGSSSEGAVAVHGDADDDDDDDQYIDEDDRDKLNVNTAVSIEKEVAADSLSTLFSATKAGLLPYLEKPLFFLPLICDCRRHRSTLMSRSSSTSCSLPFWAPGSSKMTGVLHQRFACLLPTLCPSAAPPLLYQYLEKTGGIVSHTLEKRSHEFESDAPEDQEASEYGSALVSSSVDLLGGPAGALGADFAPLSSKFLPLLVKYYAPGR</sequence>
<dbReference type="InterPro" id="IPR011989">
    <property type="entry name" value="ARM-like"/>
</dbReference>
<organism evidence="7 8">
    <name type="scientific">Tilletia caries</name>
    <name type="common">wheat bunt fungus</name>
    <dbReference type="NCBI Taxonomy" id="13290"/>
    <lineage>
        <taxon>Eukaryota</taxon>
        <taxon>Fungi</taxon>
        <taxon>Dikarya</taxon>
        <taxon>Basidiomycota</taxon>
        <taxon>Ustilaginomycotina</taxon>
        <taxon>Exobasidiomycetes</taxon>
        <taxon>Tilletiales</taxon>
        <taxon>Tilletiaceae</taxon>
        <taxon>Tilletia</taxon>
    </lineage>
</organism>
<dbReference type="Proteomes" id="UP000836402">
    <property type="component" value="Unassembled WGS sequence"/>
</dbReference>
<dbReference type="SUPFAM" id="SSF48371">
    <property type="entry name" value="ARM repeat"/>
    <property type="match status" value="1"/>
</dbReference>
<evidence type="ECO:0000313" key="7">
    <source>
        <dbReference type="EMBL" id="CAD6955264.1"/>
    </source>
</evidence>
<evidence type="ECO:0000256" key="4">
    <source>
        <dbReference type="ARBA" id="ARBA00022737"/>
    </source>
</evidence>
<keyword evidence="3" id="KW-0963">Cytoplasm</keyword>
<protein>
    <submittedName>
        <fullName evidence="7">Uncharacterized protein</fullName>
    </submittedName>
</protein>